<dbReference type="EMBL" id="VSSQ01007006">
    <property type="protein sequence ID" value="MPM34543.1"/>
    <property type="molecule type" value="Genomic_DNA"/>
</dbReference>
<gene>
    <name evidence="4" type="ORF">SDC9_81129</name>
</gene>
<evidence type="ECO:0000313" key="4">
    <source>
        <dbReference type="EMBL" id="MPM34543.1"/>
    </source>
</evidence>
<evidence type="ECO:0000259" key="3">
    <source>
        <dbReference type="Pfam" id="PF26018"/>
    </source>
</evidence>
<accession>A0A644Z749</accession>
<evidence type="ECO:0000256" key="2">
    <source>
        <dbReference type="SAM" id="Phobius"/>
    </source>
</evidence>
<keyword evidence="1" id="KW-0175">Coiled coil</keyword>
<name>A0A644Z749_9ZZZZ</name>
<dbReference type="AlphaFoldDB" id="A0A644Z749"/>
<proteinExistence type="predicted"/>
<dbReference type="InterPro" id="IPR058709">
    <property type="entry name" value="BSH_RND-rel"/>
</dbReference>
<keyword evidence="2" id="KW-1133">Transmembrane helix</keyword>
<sequence>MKKQVRRSRSAKSKEALQKRRRIIKWVIGILIVILLAAFTFGIYHLYRNTMSRILKTQTYVEEKLIATSPSNGVILRDENVIVAPKSGRWSSLVPNASYVKVNDVVAEIYDASSIREYEKALKALQENRKKDLDAYNSRLAFYDESVINVQKEILSIEKELQTEAVKKDPEAVSRLETRIETLESSIDELYQQKSTVSDNTQYWNQEEAKLMDILRKNSTVVSSVYDGVISFSVDEYEGFLSTKELHTLGLKDLSTFPYGRSKETPTDLVAGKPLCKTVQAPWYWVTSYTIAEAMNLKVGDEVKLVTMLGNVIYGKIDSMRQENDSIILAYKFQDLVAEALLHRFPSMERIIAVDYGLKVPSDVLLQKGKKTGVFTKEDGVAVFREVQVLQNRNGEAMITGLEAQTEIILNPRFALEGIRVGGE</sequence>
<protein>
    <recommendedName>
        <fullName evidence="3">RND related barrel-sandwich hybrid domain-containing protein</fullName>
    </recommendedName>
</protein>
<reference evidence="4" key="1">
    <citation type="submission" date="2019-08" db="EMBL/GenBank/DDBJ databases">
        <authorList>
            <person name="Kucharzyk K."/>
            <person name="Murdoch R.W."/>
            <person name="Higgins S."/>
            <person name="Loffler F."/>
        </authorList>
    </citation>
    <scope>NUCLEOTIDE SEQUENCE</scope>
</reference>
<keyword evidence="2" id="KW-0472">Membrane</keyword>
<feature type="transmembrane region" description="Helical" evidence="2">
    <location>
        <begin position="23"/>
        <end position="47"/>
    </location>
</feature>
<dbReference type="Pfam" id="PF26018">
    <property type="entry name" value="BSH_RND_rel"/>
    <property type="match status" value="1"/>
</dbReference>
<comment type="caution">
    <text evidence="4">The sequence shown here is derived from an EMBL/GenBank/DDBJ whole genome shotgun (WGS) entry which is preliminary data.</text>
</comment>
<keyword evidence="2" id="KW-0812">Transmembrane</keyword>
<feature type="coiled-coil region" evidence="1">
    <location>
        <begin position="173"/>
        <end position="200"/>
    </location>
</feature>
<organism evidence="4">
    <name type="scientific">bioreactor metagenome</name>
    <dbReference type="NCBI Taxonomy" id="1076179"/>
    <lineage>
        <taxon>unclassified sequences</taxon>
        <taxon>metagenomes</taxon>
        <taxon>ecological metagenomes</taxon>
    </lineage>
</organism>
<feature type="domain" description="RND related barrel-sandwich hybrid" evidence="3">
    <location>
        <begin position="79"/>
        <end position="278"/>
    </location>
</feature>
<evidence type="ECO:0000256" key="1">
    <source>
        <dbReference type="SAM" id="Coils"/>
    </source>
</evidence>